<dbReference type="AlphaFoldDB" id="A0A9D1TKB0"/>
<gene>
    <name evidence="2" type="ORF">H9895_05550</name>
</gene>
<evidence type="ECO:0000313" key="3">
    <source>
        <dbReference type="Proteomes" id="UP000823937"/>
    </source>
</evidence>
<evidence type="ECO:0000313" key="2">
    <source>
        <dbReference type="EMBL" id="HIV74533.1"/>
    </source>
</evidence>
<proteinExistence type="predicted"/>
<feature type="transmembrane region" description="Helical" evidence="1">
    <location>
        <begin position="217"/>
        <end position="236"/>
    </location>
</feature>
<reference evidence="2" key="1">
    <citation type="journal article" date="2021" name="PeerJ">
        <title>Extensive microbial diversity within the chicken gut microbiome revealed by metagenomics and culture.</title>
        <authorList>
            <person name="Gilroy R."/>
            <person name="Ravi A."/>
            <person name="Getino M."/>
            <person name="Pursley I."/>
            <person name="Horton D.L."/>
            <person name="Alikhan N.F."/>
            <person name="Baker D."/>
            <person name="Gharbi K."/>
            <person name="Hall N."/>
            <person name="Watson M."/>
            <person name="Adriaenssens E.M."/>
            <person name="Foster-Nyarko E."/>
            <person name="Jarju S."/>
            <person name="Secka A."/>
            <person name="Antonio M."/>
            <person name="Oren A."/>
            <person name="Chaudhuri R.R."/>
            <person name="La Ragione R."/>
            <person name="Hildebrand F."/>
            <person name="Pallen M.J."/>
        </authorList>
    </citation>
    <scope>NUCLEOTIDE SEQUENCE</scope>
    <source>
        <strain evidence="2">CHK169-2315</strain>
    </source>
</reference>
<comment type="caution">
    <text evidence="2">The sequence shown here is derived from an EMBL/GenBank/DDBJ whole genome shotgun (WGS) entry which is preliminary data.</text>
</comment>
<organism evidence="2 3">
    <name type="scientific">Candidatus Pseudogracilibacillus intestinigallinarum</name>
    <dbReference type="NCBI Taxonomy" id="2838742"/>
    <lineage>
        <taxon>Bacteria</taxon>
        <taxon>Bacillati</taxon>
        <taxon>Bacillota</taxon>
        <taxon>Bacilli</taxon>
        <taxon>Bacillales</taxon>
        <taxon>Bacillaceae</taxon>
        <taxon>Pseudogracilibacillus</taxon>
    </lineage>
</organism>
<keyword evidence="1" id="KW-1133">Transmembrane helix</keyword>
<feature type="transmembrane region" description="Helical" evidence="1">
    <location>
        <begin position="243"/>
        <end position="260"/>
    </location>
</feature>
<dbReference type="SUPFAM" id="SSF55961">
    <property type="entry name" value="Bet v1-like"/>
    <property type="match status" value="1"/>
</dbReference>
<name>A0A9D1TKB0_9BACI</name>
<sequence length="304" mass="34940">MSKKEIYVEIEIDGAIGDIWEKSQNPALHEQWDIRFSSITYLPKKKNDVQKFTYTRKILPFVEISGWGESVGEHTKGDGTKSSSLHFGTPQKISPIKEGRGYWQYIPNEKTNGTTFLTSYRYEPNYGMLGKVFDAILFRPLMGWGTALSFDVLKRWLENKETPHSQYVRFFITYSLMVFFAFVWMYHGLVPKIITMHPEELRMTGHLFSMSNGTLKGMLIVIGVVELLFGIIWLLYRNKRHLFILQCFLFPLLMVSALLVDGTNAFHPFSPVTFNLALLLLSFIGVAVSKDVPTATTCLRKRRG</sequence>
<dbReference type="InterPro" id="IPR025695">
    <property type="entry name" value="DoxX-like"/>
</dbReference>
<dbReference type="Proteomes" id="UP000823937">
    <property type="component" value="Unassembled WGS sequence"/>
</dbReference>
<dbReference type="Pfam" id="PF13781">
    <property type="entry name" value="DoxX_3"/>
    <property type="match status" value="1"/>
</dbReference>
<keyword evidence="1" id="KW-0812">Transmembrane</keyword>
<feature type="transmembrane region" description="Helical" evidence="1">
    <location>
        <begin position="272"/>
        <end position="293"/>
    </location>
</feature>
<dbReference type="EMBL" id="DXHX01000081">
    <property type="protein sequence ID" value="HIV74533.1"/>
    <property type="molecule type" value="Genomic_DNA"/>
</dbReference>
<reference evidence="2" key="2">
    <citation type="submission" date="2021-04" db="EMBL/GenBank/DDBJ databases">
        <authorList>
            <person name="Gilroy R."/>
        </authorList>
    </citation>
    <scope>NUCLEOTIDE SEQUENCE</scope>
    <source>
        <strain evidence="2">CHK169-2315</strain>
    </source>
</reference>
<protein>
    <submittedName>
        <fullName evidence="2">DoxX-like family protein</fullName>
    </submittedName>
</protein>
<evidence type="ECO:0000256" key="1">
    <source>
        <dbReference type="SAM" id="Phobius"/>
    </source>
</evidence>
<feature type="transmembrane region" description="Helical" evidence="1">
    <location>
        <begin position="167"/>
        <end position="186"/>
    </location>
</feature>
<accession>A0A9D1TKB0</accession>
<keyword evidence="1" id="KW-0472">Membrane</keyword>